<reference evidence="2 3" key="1">
    <citation type="submission" date="2018-08" db="EMBL/GenBank/DDBJ databases">
        <title>Genome Lactobacillus garii FI11369.</title>
        <authorList>
            <person name="Diaz M."/>
            <person name="Narbad A."/>
        </authorList>
    </citation>
    <scope>NUCLEOTIDE SEQUENCE [LARGE SCALE GENOMIC DNA]</scope>
    <source>
        <strain evidence="2 3">FI11369</strain>
    </source>
</reference>
<organism evidence="2 3">
    <name type="scientific">Lactiplantibacillus garii</name>
    <dbReference type="NCBI Taxonomy" id="2306423"/>
    <lineage>
        <taxon>Bacteria</taxon>
        <taxon>Bacillati</taxon>
        <taxon>Bacillota</taxon>
        <taxon>Bacilli</taxon>
        <taxon>Lactobacillales</taxon>
        <taxon>Lactobacillaceae</taxon>
        <taxon>Lactiplantibacillus</taxon>
    </lineage>
</organism>
<dbReference type="Proteomes" id="UP000283633">
    <property type="component" value="Unassembled WGS sequence"/>
</dbReference>
<dbReference type="Gene3D" id="2.60.300.12">
    <property type="entry name" value="HesB-like domain"/>
    <property type="match status" value="1"/>
</dbReference>
<dbReference type="RefSeq" id="WP_125072719.1">
    <property type="nucleotide sequence ID" value="NZ_QWZQ01000032.1"/>
</dbReference>
<dbReference type="SUPFAM" id="SSF89360">
    <property type="entry name" value="HesB-like domain"/>
    <property type="match status" value="1"/>
</dbReference>
<protein>
    <submittedName>
        <fullName evidence="2">Iron-sulfur cluster biosynthesis family protein</fullName>
    </submittedName>
</protein>
<dbReference type="Pfam" id="PF01521">
    <property type="entry name" value="Fe-S_biosyn"/>
    <property type="match status" value="1"/>
</dbReference>
<gene>
    <name evidence="2" type="ORF">D1831_09600</name>
</gene>
<dbReference type="InterPro" id="IPR035903">
    <property type="entry name" value="HesB-like_dom_sf"/>
</dbReference>
<evidence type="ECO:0000313" key="3">
    <source>
        <dbReference type="Proteomes" id="UP000283633"/>
    </source>
</evidence>
<evidence type="ECO:0000259" key="1">
    <source>
        <dbReference type="Pfam" id="PF01521"/>
    </source>
</evidence>
<dbReference type="OrthoDB" id="2361502at2"/>
<comment type="caution">
    <text evidence="2">The sequence shown here is derived from an EMBL/GenBank/DDBJ whole genome shotgun (WGS) entry which is preliminary data.</text>
</comment>
<dbReference type="EMBL" id="QWZQ01000032">
    <property type="protein sequence ID" value="RRK10005.1"/>
    <property type="molecule type" value="Genomic_DNA"/>
</dbReference>
<dbReference type="InterPro" id="IPR000361">
    <property type="entry name" value="ATAP_core_dom"/>
</dbReference>
<keyword evidence="3" id="KW-1185">Reference proteome</keyword>
<sequence length="129" mass="14396">MTTLPLTFTEEIINKLQPHLTADKRLLLTFEDGVGTYSQHAAYHMQTQFTVNVVARSAPVDGYDVTLDSNLGPVLIKGYSQTELQRQMTLKLNVHQSTWQLTGETGMIDDNVGFIDFTDPNGVKNNPAR</sequence>
<feature type="domain" description="Core" evidence="1">
    <location>
        <begin position="6"/>
        <end position="116"/>
    </location>
</feature>
<accession>A0A3R8LJ98</accession>
<proteinExistence type="predicted"/>
<dbReference type="AlphaFoldDB" id="A0A3R8LJ98"/>
<name>A0A3R8LJ98_9LACO</name>
<evidence type="ECO:0000313" key="2">
    <source>
        <dbReference type="EMBL" id="RRK10005.1"/>
    </source>
</evidence>